<dbReference type="PROSITE" id="PS00211">
    <property type="entry name" value="ABC_TRANSPORTER_1"/>
    <property type="match status" value="1"/>
</dbReference>
<evidence type="ECO:0000256" key="9">
    <source>
        <dbReference type="SAM" id="Phobius"/>
    </source>
</evidence>
<feature type="transmembrane region" description="Helical" evidence="9">
    <location>
        <begin position="496"/>
        <end position="515"/>
    </location>
</feature>
<proteinExistence type="evidence at transcript level"/>
<sequence>MSTATDYCSPHDTLCLTFCDLTHEVRCGEGFRFMRERKCLLNGISGEFYSGELTAIIGPSGCGKTTLIDILSGYIQLQAGSIRLNGSKGDGKTRCSYIMQDDILQHSLTVHETLKFAAKLKIKSTSLQKKKMKDILNTVGLSGKLNTLVCNLSGGEMRKLSIAVELLTEPSIMFLDEPTSGLDISSAEKCMRALKEVASRGVMVVCSVHQPSGSMWDLFDHIYVMTGGMCTFQGCPRRLMDYLHSLDLTCPINYSPADHVLEVTLEEYGNNLSRLVSASRNGANREWRHSHREIPHEGEINKINPDESKLPSCAVKRLSNPFISSQKCHMISFMKQFLVLLERSAVGLLKSKETVRVRLMIHVVMGLFFGTLYWRIGTNAAHIRDNHSLLFYNLIFIMFTAYSGMIISFHLKLRITTREYFNDWYSLKAFYLAENIVDMIFQIFCSTTLCLFVYLLSGQPLDPMRFFLFASACAIVALISQTFGVLVCISLRFKHAVVFGSLFIMPWVIFSGYFLRLGDAPWFSHWLFHINFVKYGFQCVILSIYGYNRPRMSCSKDYCHFVFPQKFLKHLQLQHEEYSFNFLILTLILILSKIVTFHALKYQLKHKRKKSNDEE</sequence>
<feature type="transmembrane region" description="Helical" evidence="9">
    <location>
        <begin position="578"/>
        <end position="600"/>
    </location>
</feature>
<evidence type="ECO:0000256" key="6">
    <source>
        <dbReference type="ARBA" id="ARBA00022840"/>
    </source>
</evidence>
<dbReference type="InterPro" id="IPR013525">
    <property type="entry name" value="ABC2_TM"/>
</dbReference>
<dbReference type="InterPro" id="IPR027417">
    <property type="entry name" value="P-loop_NTPase"/>
</dbReference>
<keyword evidence="5" id="KW-0547">Nucleotide-binding</keyword>
<evidence type="ECO:0000256" key="3">
    <source>
        <dbReference type="ARBA" id="ARBA00022448"/>
    </source>
</evidence>
<dbReference type="InterPro" id="IPR050352">
    <property type="entry name" value="ABCG_transporters"/>
</dbReference>
<evidence type="ECO:0000313" key="11">
    <source>
        <dbReference type="EMBL" id="AIN44113.1"/>
    </source>
</evidence>
<dbReference type="PANTHER" id="PTHR48041:SF78">
    <property type="entry name" value="ABC TRANSPORTER EXPRESSED IN TRACHEA, ISOFORM A"/>
    <property type="match status" value="1"/>
</dbReference>
<dbReference type="SMART" id="SM00382">
    <property type="entry name" value="AAA"/>
    <property type="match status" value="1"/>
</dbReference>
<feature type="transmembrane region" description="Helical" evidence="9">
    <location>
        <begin position="389"/>
        <end position="411"/>
    </location>
</feature>
<dbReference type="Gene3D" id="3.40.50.300">
    <property type="entry name" value="P-loop containing nucleotide triphosphate hydrolases"/>
    <property type="match status" value="1"/>
</dbReference>
<dbReference type="GO" id="GO:0016887">
    <property type="term" value="F:ATP hydrolysis activity"/>
    <property type="evidence" value="ECO:0007669"/>
    <property type="project" value="InterPro"/>
</dbReference>
<dbReference type="Pfam" id="PF00005">
    <property type="entry name" value="ABC_tran"/>
    <property type="match status" value="1"/>
</dbReference>
<evidence type="ECO:0000256" key="2">
    <source>
        <dbReference type="ARBA" id="ARBA00005814"/>
    </source>
</evidence>
<dbReference type="GO" id="GO:0005524">
    <property type="term" value="F:ATP binding"/>
    <property type="evidence" value="ECO:0007669"/>
    <property type="project" value="UniProtKB-KW"/>
</dbReference>
<keyword evidence="3" id="KW-0813">Transport</keyword>
<evidence type="ECO:0000256" key="1">
    <source>
        <dbReference type="ARBA" id="ARBA00004141"/>
    </source>
</evidence>
<dbReference type="PROSITE" id="PS50893">
    <property type="entry name" value="ABC_TRANSPORTER_2"/>
    <property type="match status" value="1"/>
</dbReference>
<dbReference type="InterPro" id="IPR017871">
    <property type="entry name" value="ABC_transporter-like_CS"/>
</dbReference>
<comment type="subcellular location">
    <subcellularLocation>
        <location evidence="1">Membrane</location>
        <topology evidence="1">Multi-pass membrane protein</topology>
    </subcellularLocation>
</comment>
<dbReference type="AlphaFoldDB" id="A0A158V0G2"/>
<protein>
    <submittedName>
        <fullName evidence="11">ATP-binding cassette sub-family G member 1-like protein</fullName>
    </submittedName>
</protein>
<dbReference type="Pfam" id="PF01061">
    <property type="entry name" value="ABC2_membrane"/>
    <property type="match status" value="1"/>
</dbReference>
<evidence type="ECO:0000256" key="8">
    <source>
        <dbReference type="ARBA" id="ARBA00023136"/>
    </source>
</evidence>
<accession>A0A158V0G2</accession>
<dbReference type="EMBL" id="KF828796">
    <property type="protein sequence ID" value="AIN44113.1"/>
    <property type="molecule type" value="mRNA"/>
</dbReference>
<feature type="domain" description="ABC transporter" evidence="10">
    <location>
        <begin position="25"/>
        <end position="252"/>
    </location>
</feature>
<evidence type="ECO:0000259" key="10">
    <source>
        <dbReference type="PROSITE" id="PS50893"/>
    </source>
</evidence>
<keyword evidence="8 9" id="KW-0472">Membrane</keyword>
<feature type="transmembrane region" description="Helical" evidence="9">
    <location>
        <begin position="432"/>
        <end position="454"/>
    </location>
</feature>
<dbReference type="InterPro" id="IPR003439">
    <property type="entry name" value="ABC_transporter-like_ATP-bd"/>
</dbReference>
<comment type="similarity">
    <text evidence="2">Belongs to the ABC transporter superfamily. ABCG family. Eye pigment precursor importer (TC 3.A.1.204) subfamily.</text>
</comment>
<evidence type="ECO:0000256" key="5">
    <source>
        <dbReference type="ARBA" id="ARBA00022741"/>
    </source>
</evidence>
<keyword evidence="7 9" id="KW-1133">Transmembrane helix</keyword>
<evidence type="ECO:0000256" key="4">
    <source>
        <dbReference type="ARBA" id="ARBA00022692"/>
    </source>
</evidence>
<dbReference type="GO" id="GO:0140359">
    <property type="term" value="F:ABC-type transporter activity"/>
    <property type="evidence" value="ECO:0007669"/>
    <property type="project" value="InterPro"/>
</dbReference>
<name>A0A158V0G2_LAOST</name>
<feature type="transmembrane region" description="Helical" evidence="9">
    <location>
        <begin position="466"/>
        <end position="489"/>
    </location>
</feature>
<dbReference type="SUPFAM" id="SSF52540">
    <property type="entry name" value="P-loop containing nucleoside triphosphate hydrolases"/>
    <property type="match status" value="1"/>
</dbReference>
<keyword evidence="6 11" id="KW-0067">ATP-binding</keyword>
<dbReference type="InterPro" id="IPR003593">
    <property type="entry name" value="AAA+_ATPase"/>
</dbReference>
<dbReference type="PANTHER" id="PTHR48041">
    <property type="entry name" value="ABC TRANSPORTER G FAMILY MEMBER 28"/>
    <property type="match status" value="1"/>
</dbReference>
<organism evidence="11">
    <name type="scientific">Laodelphax striatellus</name>
    <name type="common">Small brown planthopper</name>
    <name type="synonym">Delphax striatella</name>
    <dbReference type="NCBI Taxonomy" id="195883"/>
    <lineage>
        <taxon>Eukaryota</taxon>
        <taxon>Metazoa</taxon>
        <taxon>Ecdysozoa</taxon>
        <taxon>Arthropoda</taxon>
        <taxon>Hexapoda</taxon>
        <taxon>Insecta</taxon>
        <taxon>Pterygota</taxon>
        <taxon>Neoptera</taxon>
        <taxon>Paraneoptera</taxon>
        <taxon>Hemiptera</taxon>
        <taxon>Auchenorrhyncha</taxon>
        <taxon>Fulgoroidea</taxon>
        <taxon>Delphacidae</taxon>
        <taxon>Criomorphinae</taxon>
        <taxon>Laodelphax</taxon>
    </lineage>
</organism>
<evidence type="ECO:0000256" key="7">
    <source>
        <dbReference type="ARBA" id="ARBA00022989"/>
    </source>
</evidence>
<feature type="transmembrane region" description="Helical" evidence="9">
    <location>
        <begin position="359"/>
        <end position="377"/>
    </location>
</feature>
<gene>
    <name evidence="11" type="primary">ABCG4</name>
</gene>
<keyword evidence="4 9" id="KW-0812">Transmembrane</keyword>
<dbReference type="GO" id="GO:0005886">
    <property type="term" value="C:plasma membrane"/>
    <property type="evidence" value="ECO:0007669"/>
    <property type="project" value="TreeGrafter"/>
</dbReference>
<reference evidence="11" key="1">
    <citation type="submission" date="2013-11" db="EMBL/GenBank/DDBJ databases">
        <authorList>
            <person name="Hoang H.T."/>
            <person name="Killian M.L."/>
            <person name="Madson D.M."/>
            <person name="Arruda P.H.E."/>
            <person name="Sun D."/>
            <person name="Schwartz K.J."/>
            <person name="Yoon K."/>
        </authorList>
    </citation>
    <scope>NUCLEOTIDE SEQUENCE</scope>
    <source>
        <strain evidence="11">Jiangsu</strain>
    </source>
</reference>